<evidence type="ECO:0000313" key="1">
    <source>
        <dbReference type="EMBL" id="QGN30283.1"/>
    </source>
</evidence>
<dbReference type="RefSeq" id="WP_154694545.1">
    <property type="nucleotide sequence ID" value="NZ_CP046123.1"/>
</dbReference>
<sequence length="87" mass="9713">MIKGETKSGFKYSIEEKRLDNYELLEVIGEIDENPVVAPKALNLLLGKEQAAALKEHVRDEDGIVPAAKMVEELGNIFQNQDQTKNS</sequence>
<dbReference type="Proteomes" id="UP000422837">
    <property type="component" value="Chromosome"/>
</dbReference>
<evidence type="ECO:0008006" key="3">
    <source>
        <dbReference type="Google" id="ProtNLM"/>
    </source>
</evidence>
<name>A0ABD6Z621_ENTCA</name>
<accession>A0ABD6Z621</accession>
<dbReference type="EMBL" id="CP046123">
    <property type="protein sequence ID" value="QGN30283.1"/>
    <property type="molecule type" value="Genomic_DNA"/>
</dbReference>
<evidence type="ECO:0000313" key="2">
    <source>
        <dbReference type="Proteomes" id="UP000422837"/>
    </source>
</evidence>
<gene>
    <name evidence="1" type="ORF">GFU50_12535</name>
</gene>
<protein>
    <recommendedName>
        <fullName evidence="3">Phage protein</fullName>
    </recommendedName>
</protein>
<organism evidence="1 2">
    <name type="scientific">Enterococcus casseliflavus</name>
    <name type="common">Enterococcus flavescens</name>
    <dbReference type="NCBI Taxonomy" id="37734"/>
    <lineage>
        <taxon>Bacteria</taxon>
        <taxon>Bacillati</taxon>
        <taxon>Bacillota</taxon>
        <taxon>Bacilli</taxon>
        <taxon>Lactobacillales</taxon>
        <taxon>Enterococcaceae</taxon>
        <taxon>Enterococcus</taxon>
    </lineage>
</organism>
<reference evidence="1 2" key="1">
    <citation type="submission" date="2019-11" db="EMBL/GenBank/DDBJ databases">
        <title>Detection and genome characteristic of a blood enterococcus casselifavus isolate from Zhengzhou,china.</title>
        <authorList>
            <person name="Wen P."/>
        </authorList>
    </citation>
    <scope>NUCLEOTIDE SEQUENCE [LARGE SCALE GENOMIC DNA]</scope>
    <source>
        <strain evidence="1 2">EC291</strain>
    </source>
</reference>
<proteinExistence type="predicted"/>
<dbReference type="AlphaFoldDB" id="A0ABD6Z621"/>